<dbReference type="Gene3D" id="1.25.40.390">
    <property type="match status" value="1"/>
</dbReference>
<dbReference type="RefSeq" id="WP_012845274.1">
    <property type="nucleotide sequence ID" value="NC_013501.1"/>
</dbReference>
<reference evidence="2 3" key="1">
    <citation type="journal article" date="2009" name="Stand. Genomic Sci.">
        <title>Complete genome sequence of Rhodothermus marinus type strain (R-10).</title>
        <authorList>
            <person name="Nolan M."/>
            <person name="Tindall B.J."/>
            <person name="Pomrenke H."/>
            <person name="Lapidus A."/>
            <person name="Copeland A."/>
            <person name="Glavina Del Rio T."/>
            <person name="Lucas S."/>
            <person name="Chen F."/>
            <person name="Tice H."/>
            <person name="Cheng J.F."/>
            <person name="Saunders E."/>
            <person name="Han C."/>
            <person name="Bruce D."/>
            <person name="Goodwin L."/>
            <person name="Chain P."/>
            <person name="Pitluck S."/>
            <person name="Ovchinikova G."/>
            <person name="Pati A."/>
            <person name="Ivanova N."/>
            <person name="Mavromatis K."/>
            <person name="Chen A."/>
            <person name="Palaniappan K."/>
            <person name="Land M."/>
            <person name="Hauser L."/>
            <person name="Chang Y.J."/>
            <person name="Jeffries C.D."/>
            <person name="Brettin T."/>
            <person name="Goker M."/>
            <person name="Bristow J."/>
            <person name="Eisen J.A."/>
            <person name="Markowitz V."/>
            <person name="Hugenholtz P."/>
            <person name="Kyrpides N.C."/>
            <person name="Klenk H.P."/>
            <person name="Detter J.C."/>
        </authorList>
    </citation>
    <scope>NUCLEOTIDE SEQUENCE [LARGE SCALE GENOMIC DNA]</scope>
    <source>
        <strain evidence="3">ATCC 43812 / DSM 4252 / R-10</strain>
    </source>
</reference>
<protein>
    <recommendedName>
        <fullName evidence="4">SusD/RagB family nutrient-binding outer membrane lipoprotein</fullName>
    </recommendedName>
</protein>
<keyword evidence="3" id="KW-1185">Reference proteome</keyword>
<dbReference type="STRING" id="518766.Rmar_2796"/>
<dbReference type="InterPro" id="IPR041662">
    <property type="entry name" value="SusD-like_2"/>
</dbReference>
<sequence length="540" mass="59971">MYRNKAMNRTRLLRWPESLLVLLIAVLLASCDALSDFGDMNVDPTQASTIDPGMQFSTVQLATAGSRYETWRVNLIYGEAIVQHLAHTWWAGDKYTFNEDWATSLWRTAYSGAGVSWRAAVKNIEDLKARLEEAKANGESVDNLLAAVRIWRVLIYHRITDTYGDTPYSEAGKGYLEGIFAPRYDPQQEIYMDMLKELEEAVAQFDPSQPTFGNADLVYGGDITKWKKFGNALMLRLAMRLVKVDPATAQQWAVRAINGGVMESNDDIVYMRHQTGPSTGPAGINTNANSEVFAVDVPRLSQTFVNWLKAHNDPRLPVLGAVIKDGQIITDPSVQKGMPNGYDANTIQNHPSWTGSLDDYSRVNPLLTGLDDPFFFVTYAQTALLRAEAAVRGWTSEDPATLYAEGVRAAMKQLSLYDAGGAADIDDAAIDAYLAANPLSSDPDEALRQINEQYWAASFLDGIESWANWRRSGYPVLEPAPVDDPNPYPGNVTNGQIPRRLTYPPSEGVLNAENYQEALSRQGLRGDPSDMAVPVWWDRQ</sequence>
<accession>D0MH75</accession>
<dbReference type="AlphaFoldDB" id="D0MH75"/>
<dbReference type="EMBL" id="CP001807">
    <property type="protein sequence ID" value="ACY49664.1"/>
    <property type="molecule type" value="Genomic_DNA"/>
</dbReference>
<dbReference type="OrthoDB" id="9766256at2"/>
<evidence type="ECO:0000313" key="2">
    <source>
        <dbReference type="EMBL" id="ACY49664.1"/>
    </source>
</evidence>
<feature type="coiled-coil region" evidence="1">
    <location>
        <begin position="117"/>
        <end position="144"/>
    </location>
</feature>
<dbReference type="eggNOG" id="COG0521">
    <property type="taxonomic scope" value="Bacteria"/>
</dbReference>
<evidence type="ECO:0000256" key="1">
    <source>
        <dbReference type="SAM" id="Coils"/>
    </source>
</evidence>
<evidence type="ECO:0000313" key="3">
    <source>
        <dbReference type="Proteomes" id="UP000002221"/>
    </source>
</evidence>
<dbReference type="InterPro" id="IPR011990">
    <property type="entry name" value="TPR-like_helical_dom_sf"/>
</dbReference>
<keyword evidence="1" id="KW-0175">Coiled coil</keyword>
<proteinExistence type="predicted"/>
<dbReference type="HOGENOM" id="CLU_025928_1_0_10"/>
<name>D0MH75_RHOM4</name>
<dbReference type="Pfam" id="PF12771">
    <property type="entry name" value="SusD-like_2"/>
    <property type="match status" value="1"/>
</dbReference>
<dbReference type="PROSITE" id="PS51257">
    <property type="entry name" value="PROKAR_LIPOPROTEIN"/>
    <property type="match status" value="1"/>
</dbReference>
<organism evidence="2 3">
    <name type="scientific">Rhodothermus marinus (strain ATCC 43812 / DSM 4252 / R-10)</name>
    <name type="common">Rhodothermus obamensis</name>
    <dbReference type="NCBI Taxonomy" id="518766"/>
    <lineage>
        <taxon>Bacteria</taxon>
        <taxon>Pseudomonadati</taxon>
        <taxon>Rhodothermota</taxon>
        <taxon>Rhodothermia</taxon>
        <taxon>Rhodothermales</taxon>
        <taxon>Rhodothermaceae</taxon>
        <taxon>Rhodothermus</taxon>
    </lineage>
</organism>
<gene>
    <name evidence="2" type="ordered locus">Rmar_2796</name>
</gene>
<evidence type="ECO:0008006" key="4">
    <source>
        <dbReference type="Google" id="ProtNLM"/>
    </source>
</evidence>
<dbReference type="Proteomes" id="UP000002221">
    <property type="component" value="Chromosome"/>
</dbReference>
<dbReference type="KEGG" id="rmr:Rmar_2796"/>
<dbReference type="SUPFAM" id="SSF48452">
    <property type="entry name" value="TPR-like"/>
    <property type="match status" value="1"/>
</dbReference>